<dbReference type="EMBL" id="JAUQTB010000009">
    <property type="protein sequence ID" value="MDO7907719.1"/>
    <property type="molecule type" value="Genomic_DNA"/>
</dbReference>
<dbReference type="Gene3D" id="2.70.98.10">
    <property type="match status" value="1"/>
</dbReference>
<dbReference type="InterPro" id="IPR023232">
    <property type="entry name" value="Glyco_hydro_2_AS"/>
</dbReference>
<accession>A0ABT9CGF2</accession>
<dbReference type="SUPFAM" id="SSF74650">
    <property type="entry name" value="Galactose mutarotase-like"/>
    <property type="match status" value="1"/>
</dbReference>
<dbReference type="InterPro" id="IPR006104">
    <property type="entry name" value="Glyco_hydro_2_N"/>
</dbReference>
<evidence type="ECO:0000256" key="8">
    <source>
        <dbReference type="RuleBase" id="RU361154"/>
    </source>
</evidence>
<dbReference type="InterPro" id="IPR023230">
    <property type="entry name" value="Glyco_hydro_2_CS"/>
</dbReference>
<dbReference type="InterPro" id="IPR008979">
    <property type="entry name" value="Galactose-bd-like_sf"/>
</dbReference>
<dbReference type="RefSeq" id="WP_305024933.1">
    <property type="nucleotide sequence ID" value="NZ_JAUQTB010000009.1"/>
</dbReference>
<evidence type="ECO:0000256" key="6">
    <source>
        <dbReference type="ARBA" id="ARBA00023295"/>
    </source>
</evidence>
<dbReference type="GO" id="GO:0016787">
    <property type="term" value="F:hydrolase activity"/>
    <property type="evidence" value="ECO:0007669"/>
    <property type="project" value="UniProtKB-KW"/>
</dbReference>
<organism evidence="10 11">
    <name type="scientific">Paenibacillus lacisoli</name>
    <dbReference type="NCBI Taxonomy" id="3064525"/>
    <lineage>
        <taxon>Bacteria</taxon>
        <taxon>Bacillati</taxon>
        <taxon>Bacillota</taxon>
        <taxon>Bacilli</taxon>
        <taxon>Bacillales</taxon>
        <taxon>Paenibacillaceae</taxon>
        <taxon>Paenibacillus</taxon>
    </lineage>
</organism>
<dbReference type="SUPFAM" id="SSF49303">
    <property type="entry name" value="beta-Galactosidase/glucuronidase domain"/>
    <property type="match status" value="2"/>
</dbReference>
<dbReference type="InterPro" id="IPR050347">
    <property type="entry name" value="Bact_Beta-galactosidase"/>
</dbReference>
<reference evidence="10 11" key="1">
    <citation type="submission" date="2023-07" db="EMBL/GenBank/DDBJ databases">
        <title>Paenibacillus sp. JX-17 nov. isolated from soil.</title>
        <authorList>
            <person name="Wan Y."/>
            <person name="Liu B."/>
        </authorList>
    </citation>
    <scope>NUCLEOTIDE SEQUENCE [LARGE SCALE GENOMIC DNA]</scope>
    <source>
        <strain evidence="10 11">JX-17</strain>
    </source>
</reference>
<dbReference type="Gene3D" id="3.20.20.80">
    <property type="entry name" value="Glycosidases"/>
    <property type="match status" value="1"/>
</dbReference>
<name>A0ABT9CGF2_9BACL</name>
<protein>
    <recommendedName>
        <fullName evidence="4 8">Beta-galactosidase</fullName>
        <ecNumber evidence="3 8">3.2.1.23</ecNumber>
    </recommendedName>
    <alternativeName>
        <fullName evidence="7 8">Lactase</fullName>
    </alternativeName>
</protein>
<evidence type="ECO:0000313" key="10">
    <source>
        <dbReference type="EMBL" id="MDO7907719.1"/>
    </source>
</evidence>
<dbReference type="Gene3D" id="2.60.40.10">
    <property type="entry name" value="Immunoglobulins"/>
    <property type="match status" value="2"/>
</dbReference>
<dbReference type="InterPro" id="IPR032312">
    <property type="entry name" value="LacZ_4"/>
</dbReference>
<dbReference type="SMART" id="SM01038">
    <property type="entry name" value="Bgal_small_N"/>
    <property type="match status" value="1"/>
</dbReference>
<gene>
    <name evidence="10" type="ORF">Q5741_15010</name>
</gene>
<proteinExistence type="inferred from homology"/>
<dbReference type="Pfam" id="PF16353">
    <property type="entry name" value="LacZ_4"/>
    <property type="match status" value="1"/>
</dbReference>
<keyword evidence="5 8" id="KW-0378">Hydrolase</keyword>
<evidence type="ECO:0000259" key="9">
    <source>
        <dbReference type="SMART" id="SM01038"/>
    </source>
</evidence>
<keyword evidence="11" id="KW-1185">Reference proteome</keyword>
<comment type="similarity">
    <text evidence="2 8">Belongs to the glycosyl hydrolase 2 family.</text>
</comment>
<dbReference type="Pfam" id="PF02836">
    <property type="entry name" value="Glyco_hydro_2_C"/>
    <property type="match status" value="1"/>
</dbReference>
<dbReference type="Gene3D" id="2.60.120.260">
    <property type="entry name" value="Galactose-binding domain-like"/>
    <property type="match status" value="1"/>
</dbReference>
<evidence type="ECO:0000256" key="2">
    <source>
        <dbReference type="ARBA" id="ARBA00007401"/>
    </source>
</evidence>
<dbReference type="InterPro" id="IPR011013">
    <property type="entry name" value="Gal_mutarotase_sf_dom"/>
</dbReference>
<dbReference type="Proteomes" id="UP001240171">
    <property type="component" value="Unassembled WGS sequence"/>
</dbReference>
<evidence type="ECO:0000313" key="11">
    <source>
        <dbReference type="Proteomes" id="UP001240171"/>
    </source>
</evidence>
<dbReference type="PANTHER" id="PTHR46323">
    <property type="entry name" value="BETA-GALACTOSIDASE"/>
    <property type="match status" value="1"/>
</dbReference>
<dbReference type="InterPro" id="IPR017853">
    <property type="entry name" value="GH"/>
</dbReference>
<dbReference type="Pfam" id="PF00703">
    <property type="entry name" value="Glyco_hydro_2"/>
    <property type="match status" value="1"/>
</dbReference>
<dbReference type="PROSITE" id="PS00608">
    <property type="entry name" value="GLYCOSYL_HYDROL_F2_2"/>
    <property type="match status" value="1"/>
</dbReference>
<evidence type="ECO:0000256" key="5">
    <source>
        <dbReference type="ARBA" id="ARBA00022801"/>
    </source>
</evidence>
<dbReference type="Pfam" id="PF02929">
    <property type="entry name" value="Bgal_small_N"/>
    <property type="match status" value="1"/>
</dbReference>
<keyword evidence="6 8" id="KW-0326">Glycosidase</keyword>
<dbReference type="InterPro" id="IPR006102">
    <property type="entry name" value="Ig-like_GH2"/>
</dbReference>
<dbReference type="PRINTS" id="PR00132">
    <property type="entry name" value="GLHYDRLASE2"/>
</dbReference>
<evidence type="ECO:0000256" key="7">
    <source>
        <dbReference type="ARBA" id="ARBA00032230"/>
    </source>
</evidence>
<comment type="catalytic activity">
    <reaction evidence="1 8">
        <text>Hydrolysis of terminal non-reducing beta-D-galactose residues in beta-D-galactosides.</text>
        <dbReference type="EC" id="3.2.1.23"/>
    </reaction>
</comment>
<sequence>MSKHTAPTLDWLSDVGTFAVNRLPAHSDHRYYETLQEAEQDQGVRLRHSLNGTWKFSYAENPYGRQENFYKPDYSCRGWDDIQVPGHIQLQGYGRPQYVNTMYPWDGYDHLRPPQIPADHNPVGSYVRYFELPSFMENVPVRISFQGAESAIYVWLNGEFVGYSEDSFTPSEFDLTPYIQTGENKLAVEVYQRSTGGWLEDQDFWRFSGIFRDVYLYTVPEVHVRDLHVKTELDSSFKQASLSVKTELEQLGHVGSGRIELELRAADGQRVAAGTAEFSDAQLSVTAQLTVENPSLWSAEIPYLYRLYVSVYAANGTLLEVVPQKVGFRHFEMKDKIMHLNGKRIVFKGVNRHEFNARRGRAITKEDMLWDIRTLKQNNMNAVRTSHYPNQSLWYELCDEYGVYVIDEMNLETHGSWQKMGAVEPSWAIPGSQPEWEPIVMDRAISMVERDKNHPSILIWSCGNESYAGEVLLHVSDYFRSVDPSRLVHYEGVFHDRDFDDTSDMESRMYAKVADIEAYLNDNPAKPFISCEYMHAMGNSLGGMHKYTELEDRYPMYQGGFIWDYIDQSLMLRNRQDGQEYLAFGGDFDDRSTDYNFCTNGIVYADRRLSPKMQEVKFLYQNIKLLPDRNGVTVKNGNLFAGTDELELVYSLLRNGKEVAGGMLDVHVAAESEAFIELPLTGEDVQPGEYAINVSLRLKQSVLWAEAGHEVSFGQYVYQVEPEKGTASSPARAGAPVMNYSSTGTAELDSVYTLRVVEGDVNIGVQGHDFSVLFSKSVGSLVSLNYGGRELIASPPVPQFWRATTDNDKGTAMAFTSGVWAAASMARRCTGVEITPSGSDVTVSFTYQLSISQELEVTAAYTVQPDGQVQVRYRYKGAAGLPDVPVQALSFKIPADYSQLDWYAMGPEENYADRKHGARLGRFSTKTADALAGYVVPQESGNRTGVRQVAITDAAGHGLRIVSPAVQPVECNISPYTAFELENAYHVYELPPVHYTVVTVAGRQMGVGGDDSWGAPVLPEYRISADEDYEFTFTLQPIQPTV</sequence>
<evidence type="ECO:0000256" key="3">
    <source>
        <dbReference type="ARBA" id="ARBA00012756"/>
    </source>
</evidence>
<dbReference type="SUPFAM" id="SSF51445">
    <property type="entry name" value="(Trans)glycosidases"/>
    <property type="match status" value="1"/>
</dbReference>
<dbReference type="InterPro" id="IPR036156">
    <property type="entry name" value="Beta-gal/glucu_dom_sf"/>
</dbReference>
<dbReference type="InterPro" id="IPR004199">
    <property type="entry name" value="B-gal_small/dom_5"/>
</dbReference>
<dbReference type="InterPro" id="IPR013783">
    <property type="entry name" value="Ig-like_fold"/>
</dbReference>
<dbReference type="InterPro" id="IPR006101">
    <property type="entry name" value="Glyco_hydro_2"/>
</dbReference>
<dbReference type="EC" id="3.2.1.23" evidence="3 8"/>
<dbReference type="SUPFAM" id="SSF49785">
    <property type="entry name" value="Galactose-binding domain-like"/>
    <property type="match status" value="1"/>
</dbReference>
<evidence type="ECO:0000256" key="4">
    <source>
        <dbReference type="ARBA" id="ARBA00013303"/>
    </source>
</evidence>
<evidence type="ECO:0000256" key="1">
    <source>
        <dbReference type="ARBA" id="ARBA00001412"/>
    </source>
</evidence>
<comment type="caution">
    <text evidence="10">The sequence shown here is derived from an EMBL/GenBank/DDBJ whole genome shotgun (WGS) entry which is preliminary data.</text>
</comment>
<dbReference type="PANTHER" id="PTHR46323:SF2">
    <property type="entry name" value="BETA-GALACTOSIDASE"/>
    <property type="match status" value="1"/>
</dbReference>
<dbReference type="InterPro" id="IPR014718">
    <property type="entry name" value="GH-type_carb-bd"/>
</dbReference>
<dbReference type="Pfam" id="PF02837">
    <property type="entry name" value="Glyco_hydro_2_N"/>
    <property type="match status" value="1"/>
</dbReference>
<dbReference type="PROSITE" id="PS00719">
    <property type="entry name" value="GLYCOSYL_HYDROL_F2_1"/>
    <property type="match status" value="1"/>
</dbReference>
<dbReference type="InterPro" id="IPR006103">
    <property type="entry name" value="Glyco_hydro_2_cat"/>
</dbReference>
<feature type="domain" description="Beta galactosidase small chain/" evidence="9">
    <location>
        <begin position="764"/>
        <end position="1036"/>
    </location>
</feature>